<gene>
    <name evidence="2" type="ORF">CYMTET_35278</name>
</gene>
<proteinExistence type="predicted"/>
<dbReference type="AlphaFoldDB" id="A0AAE0F9L5"/>
<reference evidence="2 3" key="1">
    <citation type="journal article" date="2015" name="Genome Biol. Evol.">
        <title>Comparative Genomics of a Bacterivorous Green Alga Reveals Evolutionary Causalities and Consequences of Phago-Mixotrophic Mode of Nutrition.</title>
        <authorList>
            <person name="Burns J.A."/>
            <person name="Paasch A."/>
            <person name="Narechania A."/>
            <person name="Kim E."/>
        </authorList>
    </citation>
    <scope>NUCLEOTIDE SEQUENCE [LARGE SCALE GENOMIC DNA]</scope>
    <source>
        <strain evidence="2 3">PLY_AMNH</strain>
    </source>
</reference>
<evidence type="ECO:0000313" key="3">
    <source>
        <dbReference type="Proteomes" id="UP001190700"/>
    </source>
</evidence>
<comment type="caution">
    <text evidence="2">The sequence shown here is derived from an EMBL/GenBank/DDBJ whole genome shotgun (WGS) entry which is preliminary data.</text>
</comment>
<feature type="region of interest" description="Disordered" evidence="1">
    <location>
        <begin position="29"/>
        <end position="53"/>
    </location>
</feature>
<organism evidence="2 3">
    <name type="scientific">Cymbomonas tetramitiformis</name>
    <dbReference type="NCBI Taxonomy" id="36881"/>
    <lineage>
        <taxon>Eukaryota</taxon>
        <taxon>Viridiplantae</taxon>
        <taxon>Chlorophyta</taxon>
        <taxon>Pyramimonadophyceae</taxon>
        <taxon>Pyramimonadales</taxon>
        <taxon>Pyramimonadaceae</taxon>
        <taxon>Cymbomonas</taxon>
    </lineage>
</organism>
<dbReference type="Proteomes" id="UP001190700">
    <property type="component" value="Unassembled WGS sequence"/>
</dbReference>
<evidence type="ECO:0000313" key="2">
    <source>
        <dbReference type="EMBL" id="KAK3255539.1"/>
    </source>
</evidence>
<sequence>MASRPMPTRANRRLLKESDLEAAIRLQDAVRNSSTPHTLPDLPPPDPAPDDDDSVLAVSQHYQDQLKLDIDKLGKLVVALKTEFISAGLDVFSFDFENPTRACGSRTRRSTPLSGTAVAAAVITTGDEIKHDPALKDVLARQVCGHGVGAGVSGDAADCGPPAFAAAIEVHGAPAVLSARRWCAAAEMDYVRVLLTAVAVGVQCEGDSDDRAFGIEGSTGDGTFCVATIAHAPAEERTTRPRTIECAAPHEVNAQLDAGFQVPAAEFSATQLSVPSVAVQDGPRRACRRSPAVGCGWSAAFRLWHAGGGGICGAFAALHFFCRSGGILIHGGCHAHSSIGYGAAFAWWCPCH</sequence>
<protein>
    <submittedName>
        <fullName evidence="2">Uncharacterized protein</fullName>
    </submittedName>
</protein>
<accession>A0AAE0F9L5</accession>
<dbReference type="EMBL" id="LGRX02022499">
    <property type="protein sequence ID" value="KAK3255539.1"/>
    <property type="molecule type" value="Genomic_DNA"/>
</dbReference>
<name>A0AAE0F9L5_9CHLO</name>
<evidence type="ECO:0000256" key="1">
    <source>
        <dbReference type="SAM" id="MobiDB-lite"/>
    </source>
</evidence>
<keyword evidence="3" id="KW-1185">Reference proteome</keyword>